<protein>
    <submittedName>
        <fullName evidence="1">Uncharacterized protein</fullName>
    </submittedName>
</protein>
<reference evidence="1" key="2">
    <citation type="submission" date="2023-06" db="EMBL/GenBank/DDBJ databases">
        <authorList>
            <consortium name="Lawrence Berkeley National Laboratory"/>
            <person name="Mondo S.J."/>
            <person name="Hensen N."/>
            <person name="Bonometti L."/>
            <person name="Westerberg I."/>
            <person name="Brannstrom I.O."/>
            <person name="Guillou S."/>
            <person name="Cros-Aarteil S."/>
            <person name="Calhoun S."/>
            <person name="Haridas S."/>
            <person name="Kuo A."/>
            <person name="Pangilinan J."/>
            <person name="Riley R."/>
            <person name="Labutti K."/>
            <person name="Andreopoulos B."/>
            <person name="Lipzen A."/>
            <person name="Chen C."/>
            <person name="Yanf M."/>
            <person name="Daum C."/>
            <person name="Ng V."/>
            <person name="Clum A."/>
            <person name="Steindorff A."/>
            <person name="Ohm R."/>
            <person name="Martin F."/>
            <person name="Silar P."/>
            <person name="Natvig D."/>
            <person name="Lalanne C."/>
            <person name="Gautier V."/>
            <person name="Ament-Velasquez S.L."/>
            <person name="Kruys A."/>
            <person name="Hutchinson M.I."/>
            <person name="Powell A.J."/>
            <person name="Barry K."/>
            <person name="Miller A.N."/>
            <person name="Grigoriev I.V."/>
            <person name="Debuchy R."/>
            <person name="Gladieux P."/>
            <person name="Thoren M.H."/>
            <person name="Johannesson H."/>
        </authorList>
    </citation>
    <scope>NUCLEOTIDE SEQUENCE</scope>
    <source>
        <strain evidence="1">PSN324</strain>
    </source>
</reference>
<proteinExistence type="predicted"/>
<name>A0AAV9HX95_9PEZI</name>
<dbReference type="Proteomes" id="UP001321749">
    <property type="component" value="Unassembled WGS sequence"/>
</dbReference>
<gene>
    <name evidence="1" type="ORF">QBC42DRAFT_264259</name>
</gene>
<dbReference type="PANTHER" id="PTHR40619:SF3">
    <property type="entry name" value="FUNGAL STAND N-TERMINAL GOODBYE DOMAIN-CONTAINING PROTEIN"/>
    <property type="match status" value="1"/>
</dbReference>
<comment type="caution">
    <text evidence="1">The sequence shown here is derived from an EMBL/GenBank/DDBJ whole genome shotgun (WGS) entry which is preliminary data.</text>
</comment>
<dbReference type="EMBL" id="MU864952">
    <property type="protein sequence ID" value="KAK4464083.1"/>
    <property type="molecule type" value="Genomic_DNA"/>
</dbReference>
<reference evidence="1" key="1">
    <citation type="journal article" date="2023" name="Mol. Phylogenet. Evol.">
        <title>Genome-scale phylogeny and comparative genomics of the fungal order Sordariales.</title>
        <authorList>
            <person name="Hensen N."/>
            <person name="Bonometti L."/>
            <person name="Westerberg I."/>
            <person name="Brannstrom I.O."/>
            <person name="Guillou S."/>
            <person name="Cros-Aarteil S."/>
            <person name="Calhoun S."/>
            <person name="Haridas S."/>
            <person name="Kuo A."/>
            <person name="Mondo S."/>
            <person name="Pangilinan J."/>
            <person name="Riley R."/>
            <person name="LaButti K."/>
            <person name="Andreopoulos B."/>
            <person name="Lipzen A."/>
            <person name="Chen C."/>
            <person name="Yan M."/>
            <person name="Daum C."/>
            <person name="Ng V."/>
            <person name="Clum A."/>
            <person name="Steindorff A."/>
            <person name="Ohm R.A."/>
            <person name="Martin F."/>
            <person name="Silar P."/>
            <person name="Natvig D.O."/>
            <person name="Lalanne C."/>
            <person name="Gautier V."/>
            <person name="Ament-Velasquez S.L."/>
            <person name="Kruys A."/>
            <person name="Hutchinson M.I."/>
            <person name="Powell A.J."/>
            <person name="Barry K."/>
            <person name="Miller A.N."/>
            <person name="Grigoriev I.V."/>
            <person name="Debuchy R."/>
            <person name="Gladieux P."/>
            <person name="Hiltunen Thoren M."/>
            <person name="Johannesson H."/>
        </authorList>
    </citation>
    <scope>NUCLEOTIDE SEQUENCE</scope>
    <source>
        <strain evidence="1">PSN324</strain>
    </source>
</reference>
<keyword evidence="2" id="KW-1185">Reference proteome</keyword>
<dbReference type="AlphaFoldDB" id="A0AAV9HX95"/>
<dbReference type="PANTHER" id="PTHR40619">
    <property type="entry name" value="FUNGAL STAND N-TERMINAL GOODBYE DOMAIN-CONTAINING PROTEIN"/>
    <property type="match status" value="1"/>
</dbReference>
<organism evidence="1 2">
    <name type="scientific">Cladorrhinum samala</name>
    <dbReference type="NCBI Taxonomy" id="585594"/>
    <lineage>
        <taxon>Eukaryota</taxon>
        <taxon>Fungi</taxon>
        <taxon>Dikarya</taxon>
        <taxon>Ascomycota</taxon>
        <taxon>Pezizomycotina</taxon>
        <taxon>Sordariomycetes</taxon>
        <taxon>Sordariomycetidae</taxon>
        <taxon>Sordariales</taxon>
        <taxon>Podosporaceae</taxon>
        <taxon>Cladorrhinum</taxon>
    </lineage>
</organism>
<accession>A0AAV9HX95</accession>
<evidence type="ECO:0000313" key="2">
    <source>
        <dbReference type="Proteomes" id="UP001321749"/>
    </source>
</evidence>
<evidence type="ECO:0000313" key="1">
    <source>
        <dbReference type="EMBL" id="KAK4464083.1"/>
    </source>
</evidence>
<sequence>MAAQNQEHHHQLDHNQEMTLAADFIATKGSQFHDAFRVPSILNPSTMQYECPEVSDLRETLECHQEKAGKYVDFIPDLTKCTWDNVISELRKAQQKAAESEMRARNGLNKAWRVLGTTATVLAPGLAAIPDELHLLHGGLAVIFSLARHSEMNRLKILSAFESVPNIIEEARNKSHIFPFDEKKPKTVSLHQNIQGLQETLLRVLPALINRLIPGTWRNAWRSPFGAWKIDKLLDEVKHCAETVRISSDALMDDIILGNYAASMSIKSQLDEIRLQQHLMHMSIKATSSQTDLLHFLMEQFATPLRILTGPGLPDVPEMRTALPGYTPDDLLMIMDVNHGQAKHDARRVLRRFSSFDPQDLDKASQMGLAPEVTGLLGGYGPGIVAVDGHFDMTQMGKISPLSCISALTVEALRFRSAEAVASESPNSPISPQSDKGRARTVVLEYYCALHAAENDNLYGLNGLMRCLTTQLILSLTASEWILQEDPVHLPHLGDAEEELLNKKDLGAICRLFIGLLQLAPHGSSVYCIVDGWSVYERNEALKADYETVLDTFRDATNAQNFDAGASFKLLLTSPTMCRQLGDLLLPVDKVSLRNRDGGSRGNGRGLGRGRGGTFGISRAATVSSV</sequence>